<dbReference type="AlphaFoldDB" id="A0A2M4DQQ3"/>
<dbReference type="EMBL" id="GGFL01015661">
    <property type="protein sequence ID" value="MBW79839.1"/>
    <property type="molecule type" value="Transcribed_RNA"/>
</dbReference>
<protein>
    <submittedName>
        <fullName evidence="2">Putative secreted protein</fullName>
    </submittedName>
</protein>
<reference evidence="2" key="1">
    <citation type="submission" date="2018-01" db="EMBL/GenBank/DDBJ databases">
        <title>An insight into the sialome of Amazonian anophelines.</title>
        <authorList>
            <person name="Ribeiro J.M."/>
            <person name="Scarpassa V."/>
            <person name="Calvo E."/>
        </authorList>
    </citation>
    <scope>NUCLEOTIDE SEQUENCE</scope>
</reference>
<feature type="chain" id="PRO_5014772956" evidence="1">
    <location>
        <begin position="24"/>
        <end position="77"/>
    </location>
</feature>
<organism evidence="2">
    <name type="scientific">Anopheles darlingi</name>
    <name type="common">Mosquito</name>
    <dbReference type="NCBI Taxonomy" id="43151"/>
    <lineage>
        <taxon>Eukaryota</taxon>
        <taxon>Metazoa</taxon>
        <taxon>Ecdysozoa</taxon>
        <taxon>Arthropoda</taxon>
        <taxon>Hexapoda</taxon>
        <taxon>Insecta</taxon>
        <taxon>Pterygota</taxon>
        <taxon>Neoptera</taxon>
        <taxon>Endopterygota</taxon>
        <taxon>Diptera</taxon>
        <taxon>Nematocera</taxon>
        <taxon>Culicoidea</taxon>
        <taxon>Culicidae</taxon>
        <taxon>Anophelinae</taxon>
        <taxon>Anopheles</taxon>
    </lineage>
</organism>
<sequence>MHLPAAISVALLMLSCGPHHIVAQLELAKNYVCTEDFCDVSNTNPQPEWERGWLMTSYAPLSIPRGRTIEKTASAKC</sequence>
<keyword evidence="1" id="KW-0732">Signal</keyword>
<feature type="signal peptide" evidence="1">
    <location>
        <begin position="1"/>
        <end position="23"/>
    </location>
</feature>
<evidence type="ECO:0000313" key="2">
    <source>
        <dbReference type="EMBL" id="MBW79839.1"/>
    </source>
</evidence>
<accession>A0A2M4DQQ3</accession>
<name>A0A2M4DQQ3_ANODA</name>
<proteinExistence type="predicted"/>
<evidence type="ECO:0000256" key="1">
    <source>
        <dbReference type="SAM" id="SignalP"/>
    </source>
</evidence>